<reference evidence="10 11" key="1">
    <citation type="submission" date="2019-02" db="EMBL/GenBank/DDBJ databases">
        <authorList>
            <person name="Manzano-Marin A."/>
            <person name="Manzano-Marin A."/>
        </authorList>
    </citation>
    <scope>NUCLEOTIDE SEQUENCE [LARGE SCALE GENOMIC DNA]</scope>
    <source>
        <strain evidence="10 11">BuCicuneomaculata</strain>
    </source>
</reference>
<comment type="similarity">
    <text evidence="3">Belongs to the phosphate acetyltransferase and butyryltransferase family.</text>
</comment>
<evidence type="ECO:0000259" key="9">
    <source>
        <dbReference type="Pfam" id="PF01515"/>
    </source>
</evidence>
<evidence type="ECO:0000256" key="4">
    <source>
        <dbReference type="ARBA" id="ARBA00012707"/>
    </source>
</evidence>
<dbReference type="EC" id="2.3.1.8" evidence="4"/>
<evidence type="ECO:0000256" key="6">
    <source>
        <dbReference type="ARBA" id="ARBA00022679"/>
    </source>
</evidence>
<dbReference type="AlphaFoldDB" id="A0A451CYK0"/>
<comment type="pathway">
    <text evidence="2">Metabolic intermediate biosynthesis; acetyl-CoA biosynthesis; acetyl-CoA from acetate: step 2/2.</text>
</comment>
<dbReference type="InterPro" id="IPR002505">
    <property type="entry name" value="PTA_PTB"/>
</dbReference>
<dbReference type="RefSeq" id="WP_154027263.1">
    <property type="nucleotide sequence ID" value="NZ_LR217695.1"/>
</dbReference>
<evidence type="ECO:0000256" key="5">
    <source>
        <dbReference type="ARBA" id="ARBA00021528"/>
    </source>
</evidence>
<dbReference type="EMBL" id="LR217695">
    <property type="protein sequence ID" value="VFP78103.1"/>
    <property type="molecule type" value="Genomic_DNA"/>
</dbReference>
<organism evidence="10 11">
    <name type="scientific">Buchnera aphidicola</name>
    <name type="common">Cinara cuneomaculata</name>
    <dbReference type="NCBI Taxonomy" id="1660040"/>
    <lineage>
        <taxon>Bacteria</taxon>
        <taxon>Pseudomonadati</taxon>
        <taxon>Pseudomonadota</taxon>
        <taxon>Gammaproteobacteria</taxon>
        <taxon>Enterobacterales</taxon>
        <taxon>Erwiniaceae</taxon>
        <taxon>Buchnera</taxon>
    </lineage>
</organism>
<dbReference type="Gene3D" id="3.40.50.10950">
    <property type="match status" value="1"/>
</dbReference>
<dbReference type="Pfam" id="PF01515">
    <property type="entry name" value="PTA_PTB"/>
    <property type="match status" value="1"/>
</dbReference>
<evidence type="ECO:0000256" key="7">
    <source>
        <dbReference type="ARBA" id="ARBA00023315"/>
    </source>
</evidence>
<name>A0A451CYK0_9GAMM</name>
<evidence type="ECO:0000256" key="3">
    <source>
        <dbReference type="ARBA" id="ARBA00005656"/>
    </source>
</evidence>
<sequence length="328" mass="36189">MKNYIEEFKFFLQKKASSLVKTIVFPEGNNINIIKAACICSKLKISKCILLGNRKYIYDIAIKNQLMIDKNIIVINPDNIRHRYIENLFQMRKYKDIPDHQSSLNLLSNNIILSLMMLNQNDVDGVVAGIEHSTADVIRPAFKLIQNNCTNSFVSSIFLMLFPDQVLIYGDCAINQYPDSNTLAKIAIQSAETAHSVGIFPKVAMLSYSTGNSGSGISVDKVRESINIVKNINSSLLIDGPMQYDTAVSSEIACIKLPNSKVAGKATVLIFPDLNSGNITYKAVQRSTGIISIGPILQGLQKPVNDLSRGATINDIVYTTAMTVIQSF</sequence>
<dbReference type="OrthoDB" id="9808984at2"/>
<proteinExistence type="inferred from homology"/>
<dbReference type="PANTHER" id="PTHR43356">
    <property type="entry name" value="PHOSPHATE ACETYLTRANSFERASE"/>
    <property type="match status" value="1"/>
</dbReference>
<dbReference type="NCBIfam" id="NF007233">
    <property type="entry name" value="PRK09653.1"/>
    <property type="match status" value="1"/>
</dbReference>
<dbReference type="Proteomes" id="UP000294404">
    <property type="component" value="Chromosome"/>
</dbReference>
<dbReference type="NCBIfam" id="TIGR00651">
    <property type="entry name" value="pta"/>
    <property type="match status" value="1"/>
</dbReference>
<dbReference type="PANTHER" id="PTHR43356:SF3">
    <property type="entry name" value="PHOSPHATE ACETYLTRANSFERASE"/>
    <property type="match status" value="1"/>
</dbReference>
<comment type="catalytic activity">
    <reaction evidence="1">
        <text>acetyl-CoA + phosphate = acetyl phosphate + CoA</text>
        <dbReference type="Rhea" id="RHEA:19521"/>
        <dbReference type="ChEBI" id="CHEBI:22191"/>
        <dbReference type="ChEBI" id="CHEBI:43474"/>
        <dbReference type="ChEBI" id="CHEBI:57287"/>
        <dbReference type="ChEBI" id="CHEBI:57288"/>
        <dbReference type="EC" id="2.3.1.8"/>
    </reaction>
</comment>
<evidence type="ECO:0000256" key="1">
    <source>
        <dbReference type="ARBA" id="ARBA00000705"/>
    </source>
</evidence>
<dbReference type="InterPro" id="IPR042113">
    <property type="entry name" value="P_AcTrfase_dom1"/>
</dbReference>
<dbReference type="InterPro" id="IPR050500">
    <property type="entry name" value="Phos_Acetyltrans/Butyryltrans"/>
</dbReference>
<dbReference type="Gene3D" id="3.40.50.10750">
    <property type="entry name" value="Isocitrate/Isopropylmalate dehydrogenase-like"/>
    <property type="match status" value="1"/>
</dbReference>
<keyword evidence="6 10" id="KW-0808">Transferase</keyword>
<feature type="domain" description="Phosphate acetyl/butaryl transferase" evidence="9">
    <location>
        <begin position="12"/>
        <end position="324"/>
    </location>
</feature>
<dbReference type="InterPro" id="IPR004614">
    <property type="entry name" value="P_AcTrfase"/>
</dbReference>
<dbReference type="GO" id="GO:0008959">
    <property type="term" value="F:phosphate acetyltransferase activity"/>
    <property type="evidence" value="ECO:0007669"/>
    <property type="project" value="UniProtKB-EC"/>
</dbReference>
<evidence type="ECO:0000256" key="8">
    <source>
        <dbReference type="ARBA" id="ARBA00031108"/>
    </source>
</evidence>
<dbReference type="InterPro" id="IPR042112">
    <property type="entry name" value="P_AcTrfase_dom2"/>
</dbReference>
<accession>A0A451CYK0</accession>
<protein>
    <recommendedName>
        <fullName evidence="5">Phosphate acetyltransferase</fullName>
        <ecNumber evidence="4">2.3.1.8</ecNumber>
    </recommendedName>
    <alternativeName>
        <fullName evidence="8">Phosphotransacetylase</fullName>
    </alternativeName>
</protein>
<dbReference type="SUPFAM" id="SSF53659">
    <property type="entry name" value="Isocitrate/Isopropylmalate dehydrogenase-like"/>
    <property type="match status" value="1"/>
</dbReference>
<keyword evidence="7 10" id="KW-0012">Acyltransferase</keyword>
<dbReference type="PIRSF" id="PIRSF000428">
    <property type="entry name" value="P_Ac_trans"/>
    <property type="match status" value="1"/>
</dbReference>
<gene>
    <name evidence="10" type="primary">pta</name>
    <name evidence="10" type="ORF">BUCICUMA2628_121</name>
</gene>
<evidence type="ECO:0000256" key="2">
    <source>
        <dbReference type="ARBA" id="ARBA00004989"/>
    </source>
</evidence>
<evidence type="ECO:0000313" key="10">
    <source>
        <dbReference type="EMBL" id="VFP78103.1"/>
    </source>
</evidence>
<evidence type="ECO:0000313" key="11">
    <source>
        <dbReference type="Proteomes" id="UP000294404"/>
    </source>
</evidence>
<dbReference type="NCBIfam" id="NF004167">
    <property type="entry name" value="PRK05632.1"/>
    <property type="match status" value="1"/>
</dbReference>
<dbReference type="InterPro" id="IPR012147">
    <property type="entry name" value="P_Ac_Bu_trans"/>
</dbReference>